<accession>A0A2V1DC42</accession>
<protein>
    <submittedName>
        <fullName evidence="1">Uncharacterized protein</fullName>
    </submittedName>
</protein>
<dbReference type="AlphaFoldDB" id="A0A2V1DC42"/>
<dbReference type="PROSITE" id="PS51257">
    <property type="entry name" value="PROKAR_LIPOPROTEIN"/>
    <property type="match status" value="1"/>
</dbReference>
<gene>
    <name evidence="1" type="ORF">DM02DRAFT_617704</name>
</gene>
<organism evidence="1 2">
    <name type="scientific">Periconia macrospinosa</name>
    <dbReference type="NCBI Taxonomy" id="97972"/>
    <lineage>
        <taxon>Eukaryota</taxon>
        <taxon>Fungi</taxon>
        <taxon>Dikarya</taxon>
        <taxon>Ascomycota</taxon>
        <taxon>Pezizomycotina</taxon>
        <taxon>Dothideomycetes</taxon>
        <taxon>Pleosporomycetidae</taxon>
        <taxon>Pleosporales</taxon>
        <taxon>Massarineae</taxon>
        <taxon>Periconiaceae</taxon>
        <taxon>Periconia</taxon>
    </lineage>
</organism>
<keyword evidence="2" id="KW-1185">Reference proteome</keyword>
<dbReference type="EMBL" id="KZ805486">
    <property type="protein sequence ID" value="PVH95716.1"/>
    <property type="molecule type" value="Genomic_DNA"/>
</dbReference>
<evidence type="ECO:0000313" key="1">
    <source>
        <dbReference type="EMBL" id="PVH95716.1"/>
    </source>
</evidence>
<reference evidence="1 2" key="1">
    <citation type="journal article" date="2018" name="Sci. Rep.">
        <title>Comparative genomics provides insights into the lifestyle and reveals functional heterogeneity of dark septate endophytic fungi.</title>
        <authorList>
            <person name="Knapp D.G."/>
            <person name="Nemeth J.B."/>
            <person name="Barry K."/>
            <person name="Hainaut M."/>
            <person name="Henrissat B."/>
            <person name="Johnson J."/>
            <person name="Kuo A."/>
            <person name="Lim J.H.P."/>
            <person name="Lipzen A."/>
            <person name="Nolan M."/>
            <person name="Ohm R.A."/>
            <person name="Tamas L."/>
            <person name="Grigoriev I.V."/>
            <person name="Spatafora J.W."/>
            <person name="Nagy L.G."/>
            <person name="Kovacs G.M."/>
        </authorList>
    </citation>
    <scope>NUCLEOTIDE SEQUENCE [LARGE SCALE GENOMIC DNA]</scope>
    <source>
        <strain evidence="1 2">DSE2036</strain>
    </source>
</reference>
<proteinExistence type="predicted"/>
<evidence type="ECO:0000313" key="2">
    <source>
        <dbReference type="Proteomes" id="UP000244855"/>
    </source>
</evidence>
<dbReference type="Proteomes" id="UP000244855">
    <property type="component" value="Unassembled WGS sequence"/>
</dbReference>
<name>A0A2V1DC42_9PLEO</name>
<sequence>MRYYVGTAGVVIGLAGCYRLLETTTSWATARSDAVGWGGRMAFFDYMYGGQDAELKLSRSGNTVMSNAF</sequence>